<organism evidence="3 4">
    <name type="scientific">Legionella longbeachae serogroup 1 (strain NSW150)</name>
    <dbReference type="NCBI Taxonomy" id="661367"/>
    <lineage>
        <taxon>Bacteria</taxon>
        <taxon>Pseudomonadati</taxon>
        <taxon>Pseudomonadota</taxon>
        <taxon>Gammaproteobacteria</taxon>
        <taxon>Legionellales</taxon>
        <taxon>Legionellaceae</taxon>
        <taxon>Legionella</taxon>
    </lineage>
</organism>
<dbReference type="PANTHER" id="PTHR48106:SF18">
    <property type="entry name" value="QUINONE OXIDOREDUCTASE PIG3"/>
    <property type="match status" value="1"/>
</dbReference>
<evidence type="ECO:0000256" key="1">
    <source>
        <dbReference type="ARBA" id="ARBA00022857"/>
    </source>
</evidence>
<accession>D3HR02</accession>
<dbReference type="Proteomes" id="UP000001060">
    <property type="component" value="Chromosome"/>
</dbReference>
<dbReference type="EMBL" id="FN650140">
    <property type="protein sequence ID" value="CBJ11324.1"/>
    <property type="molecule type" value="Genomic_DNA"/>
</dbReference>
<dbReference type="GO" id="GO:0070402">
    <property type="term" value="F:NADPH binding"/>
    <property type="evidence" value="ECO:0007669"/>
    <property type="project" value="TreeGrafter"/>
</dbReference>
<evidence type="ECO:0000256" key="2">
    <source>
        <dbReference type="ARBA" id="ARBA00023002"/>
    </source>
</evidence>
<proteinExistence type="predicted"/>
<dbReference type="OrthoDB" id="3980085at2"/>
<keyword evidence="1" id="KW-0521">NADP</keyword>
<evidence type="ECO:0000313" key="4">
    <source>
        <dbReference type="Proteomes" id="UP000001060"/>
    </source>
</evidence>
<dbReference type="Gene3D" id="3.90.180.10">
    <property type="entry name" value="Medium-chain alcohol dehydrogenases, catalytic domain"/>
    <property type="match status" value="1"/>
</dbReference>
<keyword evidence="4" id="KW-1185">Reference proteome</keyword>
<sequence length="382" mass="42568">MKVEAWILERAPKPALLKKGTIELASLNADSVLVEPLYGCWEGNMGHALKRNPIDICAARNEDRVVIGNAGVVRALKTGNSASSIIPGEIYILFSGDTGSLPRFNYPLKAHGYDSHGTVGLLAKQTIVHYKQLLPIPENTRFSLLQWAAFSLRYITAWGNWKVASQTYRAMVSEKEEPNPSVWGWGGGVSLAILQLAKAAGYKTALIASNSSRLNLIEQLGITAIDRNSFLRLNSHLEWDPSSKKFSEEYVQAEKSFLQLVKEYTNGYGVSVFVDLIGEPILKATIKALSRPGVLTTAGWKEGMHVSYLRALACMQWHAYIHTHYASLTDAYDAIRYAEQNAWLPPLEPQQKIYSWEEINSLAEDYLNGHTDYFPLFSIQAC</sequence>
<dbReference type="STRING" id="661367.LLO_0974"/>
<dbReference type="RefSeq" id="WP_003632373.1">
    <property type="nucleotide sequence ID" value="NC_013861.1"/>
</dbReference>
<keyword evidence="2 3" id="KW-0560">Oxidoreductase</keyword>
<dbReference type="SUPFAM" id="SSF50129">
    <property type="entry name" value="GroES-like"/>
    <property type="match status" value="1"/>
</dbReference>
<dbReference type="SUPFAM" id="SSF51735">
    <property type="entry name" value="NAD(P)-binding Rossmann-fold domains"/>
    <property type="match status" value="1"/>
</dbReference>
<dbReference type="AlphaFoldDB" id="D3HR02"/>
<reference evidence="3 4" key="1">
    <citation type="journal article" date="2010" name="PLoS Genet.">
        <title>Analysis of the Legionella longbeachae genome and transcriptome uncovers unique strategies to cause Legionnaires' disease.</title>
        <authorList>
            <person name="Cazalet C."/>
            <person name="Gomez-Valero L."/>
            <person name="Rusniok C."/>
            <person name="Lomma M."/>
            <person name="Dervins-Ravault D."/>
            <person name="Newton H."/>
            <person name="Sansom F."/>
            <person name="Jarraud S."/>
            <person name="Zidane N."/>
            <person name="Ma L."/>
            <person name="Bouchier C."/>
            <person name="Etienne J."/>
            <person name="Hartland E."/>
            <person name="Buchrieser C."/>
        </authorList>
    </citation>
    <scope>NUCLEOTIDE SEQUENCE [LARGE SCALE GENOMIC DNA]</scope>
    <source>
        <strain evidence="3 4">NSW150</strain>
    </source>
</reference>
<evidence type="ECO:0000313" key="3">
    <source>
        <dbReference type="EMBL" id="CBJ11324.1"/>
    </source>
</evidence>
<gene>
    <name evidence="3" type="ordered locus">LLO_0974</name>
</gene>
<dbReference type="PANTHER" id="PTHR48106">
    <property type="entry name" value="QUINONE OXIDOREDUCTASE PIG3-RELATED"/>
    <property type="match status" value="1"/>
</dbReference>
<dbReference type="GeneID" id="40925208"/>
<dbReference type="Gene3D" id="3.40.50.720">
    <property type="entry name" value="NAD(P)-binding Rossmann-like Domain"/>
    <property type="match status" value="1"/>
</dbReference>
<name>D3HR02_LEGLN</name>
<dbReference type="InterPro" id="IPR036291">
    <property type="entry name" value="NAD(P)-bd_dom_sf"/>
</dbReference>
<dbReference type="KEGG" id="llo:LLO_0974"/>
<dbReference type="HOGENOM" id="CLU_739200_0_0_6"/>
<protein>
    <submittedName>
        <fullName evidence="3">Putative zinc-binding dehydrogenase</fullName>
        <ecNumber evidence="3">1.1.1.-</ecNumber>
    </submittedName>
</protein>
<dbReference type="EC" id="1.1.1.-" evidence="3"/>
<dbReference type="GO" id="GO:0016651">
    <property type="term" value="F:oxidoreductase activity, acting on NAD(P)H"/>
    <property type="evidence" value="ECO:0007669"/>
    <property type="project" value="TreeGrafter"/>
</dbReference>
<dbReference type="InterPro" id="IPR011032">
    <property type="entry name" value="GroES-like_sf"/>
</dbReference>
<dbReference type="eggNOG" id="COG0604">
    <property type="taxonomic scope" value="Bacteria"/>
</dbReference>